<evidence type="ECO:0000256" key="1">
    <source>
        <dbReference type="SAM" id="MobiDB-lite"/>
    </source>
</evidence>
<feature type="compositionally biased region" description="Polar residues" evidence="1">
    <location>
        <begin position="146"/>
        <end position="155"/>
    </location>
</feature>
<dbReference type="Proteomes" id="UP000270094">
    <property type="component" value="Unassembled WGS sequence"/>
</dbReference>
<dbReference type="EMBL" id="UYYB01025142">
    <property type="protein sequence ID" value="VDM72384.1"/>
    <property type="molecule type" value="Genomic_DNA"/>
</dbReference>
<gene>
    <name evidence="2" type="ORF">SVUK_LOCUS7382</name>
</gene>
<dbReference type="AlphaFoldDB" id="A0A3P7J3D0"/>
<feature type="region of interest" description="Disordered" evidence="1">
    <location>
        <begin position="1"/>
        <end position="44"/>
    </location>
</feature>
<evidence type="ECO:0000313" key="3">
    <source>
        <dbReference type="Proteomes" id="UP000270094"/>
    </source>
</evidence>
<feature type="compositionally biased region" description="Basic and acidic residues" evidence="1">
    <location>
        <begin position="113"/>
        <end position="134"/>
    </location>
</feature>
<accession>A0A3P7J3D0</accession>
<reference evidence="2 3" key="1">
    <citation type="submission" date="2018-11" db="EMBL/GenBank/DDBJ databases">
        <authorList>
            <consortium name="Pathogen Informatics"/>
        </authorList>
    </citation>
    <scope>NUCLEOTIDE SEQUENCE [LARGE SCALE GENOMIC DNA]</scope>
</reference>
<feature type="region of interest" description="Disordered" evidence="1">
    <location>
        <begin position="101"/>
        <end position="155"/>
    </location>
</feature>
<dbReference type="OrthoDB" id="5824098at2759"/>
<keyword evidence="3" id="KW-1185">Reference proteome</keyword>
<protein>
    <submittedName>
        <fullName evidence="2">Uncharacterized protein</fullName>
    </submittedName>
</protein>
<proteinExistence type="predicted"/>
<evidence type="ECO:0000313" key="2">
    <source>
        <dbReference type="EMBL" id="VDM72384.1"/>
    </source>
</evidence>
<name>A0A3P7J3D0_STRVU</name>
<organism evidence="2 3">
    <name type="scientific">Strongylus vulgaris</name>
    <name type="common">Blood worm</name>
    <dbReference type="NCBI Taxonomy" id="40348"/>
    <lineage>
        <taxon>Eukaryota</taxon>
        <taxon>Metazoa</taxon>
        <taxon>Ecdysozoa</taxon>
        <taxon>Nematoda</taxon>
        <taxon>Chromadorea</taxon>
        <taxon>Rhabditida</taxon>
        <taxon>Rhabditina</taxon>
        <taxon>Rhabditomorpha</taxon>
        <taxon>Strongyloidea</taxon>
        <taxon>Strongylidae</taxon>
        <taxon>Strongylus</taxon>
    </lineage>
</organism>
<feature type="non-terminal residue" evidence="2">
    <location>
        <position position="155"/>
    </location>
</feature>
<sequence length="155" mass="17627">MPLWGTSHATKLKRQMNKSAMKPSISSDTEDKENQNIDPVKPNQEVSLMEILKDVRSSLEELKTHDVERAEEIRSIRRLVDDRGKEMDKLRGIVADFFAKDCPPSIDSLSHSLSEKKKDEQKKSPPRKAADPKNKSPLSPDYRRCSPSNKDLGNK</sequence>